<reference evidence="6 7" key="1">
    <citation type="submission" date="2019-04" db="EMBL/GenBank/DDBJ databases">
        <title>An improved genome assembly and genetic linkage map for asparagus bean, Vigna unguiculata ssp. sesquipedialis.</title>
        <authorList>
            <person name="Xia Q."/>
            <person name="Zhang R."/>
            <person name="Dong Y."/>
        </authorList>
    </citation>
    <scope>NUCLEOTIDE SEQUENCE [LARGE SCALE GENOMIC DNA]</scope>
    <source>
        <tissue evidence="6">Leaf</tissue>
    </source>
</reference>
<evidence type="ECO:0000259" key="5">
    <source>
        <dbReference type="PROSITE" id="PS51999"/>
    </source>
</evidence>
<accession>A0A4D6NFI8</accession>
<evidence type="ECO:0000256" key="4">
    <source>
        <dbReference type="PROSITE-ProRule" id="PRU01343"/>
    </source>
</evidence>
<dbReference type="Pfam" id="PF06839">
    <property type="entry name" value="Zn_ribbon_GRF"/>
    <property type="match status" value="1"/>
</dbReference>
<dbReference type="AlphaFoldDB" id="A0A4D6NFI8"/>
<dbReference type="EMBL" id="CP039354">
    <property type="protein sequence ID" value="QCE11701.1"/>
    <property type="molecule type" value="Genomic_DNA"/>
</dbReference>
<sequence length="191" mass="20843">MSRNEGCSCSSWGSQKQSVSSSGGSYRVLGESPLCFCGENAVLRVAKTVRNAGKQFWGCPNYKVGIDRSGGNEVFKGCNYFKWLNEDNGDEKDATIGRQRRKIYTLEKALVISDRWVKIGDFAADLLLLAQLKQSVSSSGGSYRVLGESPLCFCGENAVLRVAKTVRNAGKQFWGEVVGMRYLKGAITSNG</sequence>
<evidence type="ECO:0000256" key="1">
    <source>
        <dbReference type="ARBA" id="ARBA00022723"/>
    </source>
</evidence>
<feature type="domain" description="GRF-type" evidence="5">
    <location>
        <begin position="35"/>
        <end position="87"/>
    </location>
</feature>
<evidence type="ECO:0000313" key="6">
    <source>
        <dbReference type="EMBL" id="QCE11701.1"/>
    </source>
</evidence>
<keyword evidence="7" id="KW-1185">Reference proteome</keyword>
<dbReference type="Proteomes" id="UP000501690">
    <property type="component" value="Linkage Group LG10"/>
</dbReference>
<protein>
    <recommendedName>
        <fullName evidence="5">GRF-type domain-containing protein</fullName>
    </recommendedName>
</protein>
<keyword evidence="3" id="KW-0862">Zinc</keyword>
<dbReference type="GO" id="GO:0008270">
    <property type="term" value="F:zinc ion binding"/>
    <property type="evidence" value="ECO:0007669"/>
    <property type="project" value="UniProtKB-KW"/>
</dbReference>
<keyword evidence="1" id="KW-0479">Metal-binding</keyword>
<evidence type="ECO:0000313" key="7">
    <source>
        <dbReference type="Proteomes" id="UP000501690"/>
    </source>
</evidence>
<dbReference type="PROSITE" id="PS51999">
    <property type="entry name" value="ZF_GRF"/>
    <property type="match status" value="1"/>
</dbReference>
<name>A0A4D6NFI8_VIGUN</name>
<evidence type="ECO:0000256" key="2">
    <source>
        <dbReference type="ARBA" id="ARBA00022771"/>
    </source>
</evidence>
<evidence type="ECO:0000256" key="3">
    <source>
        <dbReference type="ARBA" id="ARBA00022833"/>
    </source>
</evidence>
<keyword evidence="2 4" id="KW-0863">Zinc-finger</keyword>
<gene>
    <name evidence="6" type="ORF">DEO72_LG10g2937</name>
</gene>
<dbReference type="PANTHER" id="PTHR33248">
    <property type="entry name" value="ZINC ION-BINDING PROTEIN"/>
    <property type="match status" value="1"/>
</dbReference>
<dbReference type="InterPro" id="IPR010666">
    <property type="entry name" value="Znf_GRF"/>
</dbReference>
<proteinExistence type="predicted"/>
<organism evidence="6 7">
    <name type="scientific">Vigna unguiculata</name>
    <name type="common">Cowpea</name>
    <dbReference type="NCBI Taxonomy" id="3917"/>
    <lineage>
        <taxon>Eukaryota</taxon>
        <taxon>Viridiplantae</taxon>
        <taxon>Streptophyta</taxon>
        <taxon>Embryophyta</taxon>
        <taxon>Tracheophyta</taxon>
        <taxon>Spermatophyta</taxon>
        <taxon>Magnoliopsida</taxon>
        <taxon>eudicotyledons</taxon>
        <taxon>Gunneridae</taxon>
        <taxon>Pentapetalae</taxon>
        <taxon>rosids</taxon>
        <taxon>fabids</taxon>
        <taxon>Fabales</taxon>
        <taxon>Fabaceae</taxon>
        <taxon>Papilionoideae</taxon>
        <taxon>50 kb inversion clade</taxon>
        <taxon>NPAAA clade</taxon>
        <taxon>indigoferoid/millettioid clade</taxon>
        <taxon>Phaseoleae</taxon>
        <taxon>Vigna</taxon>
    </lineage>
</organism>